<accession>A0A926HUV7</accession>
<dbReference type="Gene3D" id="2.30.30.320">
    <property type="entry name" value="DUF1653-like domain"/>
    <property type="match status" value="1"/>
</dbReference>
<dbReference type="InterPro" id="IPR023387">
    <property type="entry name" value="DUF1653-like_dom"/>
</dbReference>
<gene>
    <name evidence="2" type="ORF">H8695_08400</name>
</gene>
<organism evidence="2 3">
    <name type="scientific">Feifania hominis</name>
    <dbReference type="NCBI Taxonomy" id="2763660"/>
    <lineage>
        <taxon>Bacteria</taxon>
        <taxon>Bacillati</taxon>
        <taxon>Bacillota</taxon>
        <taxon>Clostridia</taxon>
        <taxon>Eubacteriales</taxon>
        <taxon>Feifaniaceae</taxon>
        <taxon>Feifania</taxon>
    </lineage>
</organism>
<dbReference type="RefSeq" id="WP_249300538.1">
    <property type="nucleotide sequence ID" value="NZ_JACRSP010000003.1"/>
</dbReference>
<dbReference type="EMBL" id="JACRSP010000003">
    <property type="protein sequence ID" value="MBC8536703.1"/>
    <property type="molecule type" value="Genomic_DNA"/>
</dbReference>
<dbReference type="InterPro" id="IPR037135">
    <property type="entry name" value="DUF1653-like_dom_sf"/>
</dbReference>
<protein>
    <submittedName>
        <fullName evidence="2">DUF1653 domain-containing protein</fullName>
    </submittedName>
</protein>
<reference evidence="2" key="1">
    <citation type="submission" date="2020-08" db="EMBL/GenBank/DDBJ databases">
        <title>Genome public.</title>
        <authorList>
            <person name="Liu C."/>
            <person name="Sun Q."/>
        </authorList>
    </citation>
    <scope>NUCLEOTIDE SEQUENCE</scope>
    <source>
        <strain evidence="2">BX7</strain>
    </source>
</reference>
<dbReference type="AlphaFoldDB" id="A0A926HUV7"/>
<evidence type="ECO:0000259" key="1">
    <source>
        <dbReference type="Pfam" id="PF07866"/>
    </source>
</evidence>
<keyword evidence="3" id="KW-1185">Reference proteome</keyword>
<name>A0A926HUV7_9FIRM</name>
<evidence type="ECO:0000313" key="3">
    <source>
        <dbReference type="Proteomes" id="UP000620366"/>
    </source>
</evidence>
<dbReference type="Pfam" id="PF07866">
    <property type="entry name" value="DUF1653"/>
    <property type="match status" value="1"/>
</dbReference>
<comment type="caution">
    <text evidence="2">The sequence shown here is derived from an EMBL/GenBank/DDBJ whole genome shotgun (WGS) entry which is preliminary data.</text>
</comment>
<sequence length="81" mass="9576">MDAHEPRPGRYRHFKGKEYEVLGVVRHSETLEELVLYRALYGERGLWVRPREMFLQTVERDGYRGPRFAWLGPVQEVSTNG</sequence>
<proteinExistence type="predicted"/>
<feature type="domain" description="DUF1653" evidence="1">
    <location>
        <begin position="9"/>
        <end position="69"/>
    </location>
</feature>
<evidence type="ECO:0000313" key="2">
    <source>
        <dbReference type="EMBL" id="MBC8536703.1"/>
    </source>
</evidence>
<dbReference type="Proteomes" id="UP000620366">
    <property type="component" value="Unassembled WGS sequence"/>
</dbReference>